<evidence type="ECO:0000313" key="1">
    <source>
        <dbReference type="EMBL" id="MEI5687691.1"/>
    </source>
</evidence>
<gene>
    <name evidence="1" type="ORF">V8201_11435</name>
</gene>
<dbReference type="GO" id="GO:0016787">
    <property type="term" value="F:hydrolase activity"/>
    <property type="evidence" value="ECO:0007669"/>
    <property type="project" value="UniProtKB-KW"/>
</dbReference>
<evidence type="ECO:0000313" key="2">
    <source>
        <dbReference type="Proteomes" id="UP001367771"/>
    </source>
</evidence>
<sequence length="257" mass="26942">MARAAAPRPVIGVLCCNEVADRPVQAVASRFIAPLTHVSDATVLLVPALPEAVDVATLDRLLDGLLLTGSRSHVAPSRYGAPPLAADATLDAGRDEVALALAGAMIEAGKPVFGICRGLQEINVLFGGSLCAAANPDRHHRGGWDGDYDAMFRHGHDVDLRACGRLADAIGQRRVRVNSVHQQGIDRLGTGLTVEAVAADDGLIEAISARPCGADVLCVQWHPEWDAADAPASRAFFSLIGAGLRGDDAWVSPRRTA</sequence>
<name>A0ABU8H3Y6_9SPHN</name>
<dbReference type="PANTHER" id="PTHR43235:SF1">
    <property type="entry name" value="GLUTAMINE AMIDOTRANSFERASE PB2B2.05-RELATED"/>
    <property type="match status" value="1"/>
</dbReference>
<dbReference type="PROSITE" id="PS51273">
    <property type="entry name" value="GATASE_TYPE_1"/>
    <property type="match status" value="1"/>
</dbReference>
<dbReference type="Proteomes" id="UP001367771">
    <property type="component" value="Unassembled WGS sequence"/>
</dbReference>
<dbReference type="SUPFAM" id="SSF52317">
    <property type="entry name" value="Class I glutamine amidotransferase-like"/>
    <property type="match status" value="1"/>
</dbReference>
<proteinExistence type="predicted"/>
<organism evidence="1 2">
    <name type="scientific">Sphingomonas kyungheensis</name>
    <dbReference type="NCBI Taxonomy" id="1069987"/>
    <lineage>
        <taxon>Bacteria</taxon>
        <taxon>Pseudomonadati</taxon>
        <taxon>Pseudomonadota</taxon>
        <taxon>Alphaproteobacteria</taxon>
        <taxon>Sphingomonadales</taxon>
        <taxon>Sphingomonadaceae</taxon>
        <taxon>Sphingomonas</taxon>
    </lineage>
</organism>
<dbReference type="InterPro" id="IPR044668">
    <property type="entry name" value="PuuD-like"/>
</dbReference>
<accession>A0ABU8H3Y6</accession>
<dbReference type="InterPro" id="IPR029062">
    <property type="entry name" value="Class_I_gatase-like"/>
</dbReference>
<reference evidence="1 2" key="1">
    <citation type="journal article" date="2013" name="Int. J. Syst. Evol. Microbiol.">
        <title>Sphingomonas kyungheensis sp. nov., a bacterium with ginsenoside-converting activity isolated from soil of a ginseng field.</title>
        <authorList>
            <person name="Son H.M."/>
            <person name="Yang J.E."/>
            <person name="Park Y."/>
            <person name="Han C.K."/>
            <person name="Kim S.G."/>
            <person name="Kook M."/>
            <person name="Yi T.H."/>
        </authorList>
    </citation>
    <scope>NUCLEOTIDE SEQUENCE [LARGE SCALE GENOMIC DNA]</scope>
    <source>
        <strain evidence="1 2">LMG 26582</strain>
    </source>
</reference>
<protein>
    <submittedName>
        <fullName evidence="1">Gamma-glutamyl-gamma-aminobutyrate hydrolase family protein</fullName>
    </submittedName>
</protein>
<comment type="caution">
    <text evidence="1">The sequence shown here is derived from an EMBL/GenBank/DDBJ whole genome shotgun (WGS) entry which is preliminary data.</text>
</comment>
<dbReference type="Gene3D" id="3.40.50.880">
    <property type="match status" value="1"/>
</dbReference>
<keyword evidence="2" id="KW-1185">Reference proteome</keyword>
<dbReference type="EMBL" id="JBBBDM010000004">
    <property type="protein sequence ID" value="MEI5687691.1"/>
    <property type="molecule type" value="Genomic_DNA"/>
</dbReference>
<dbReference type="Pfam" id="PF07722">
    <property type="entry name" value="Peptidase_C26"/>
    <property type="match status" value="1"/>
</dbReference>
<dbReference type="InterPro" id="IPR011697">
    <property type="entry name" value="Peptidase_C26"/>
</dbReference>
<keyword evidence="1" id="KW-0378">Hydrolase</keyword>
<dbReference type="PANTHER" id="PTHR43235">
    <property type="entry name" value="GLUTAMINE AMIDOTRANSFERASE PB2B2.05-RELATED"/>
    <property type="match status" value="1"/>
</dbReference>